<dbReference type="EMBL" id="CAJVPT010013649">
    <property type="protein sequence ID" value="CAG8597853.1"/>
    <property type="molecule type" value="Genomic_DNA"/>
</dbReference>
<comment type="caution">
    <text evidence="1">The sequence shown here is derived from an EMBL/GenBank/DDBJ whole genome shotgun (WGS) entry which is preliminary data.</text>
</comment>
<proteinExistence type="predicted"/>
<reference evidence="1" key="1">
    <citation type="submission" date="2021-06" db="EMBL/GenBank/DDBJ databases">
        <authorList>
            <person name="Kallberg Y."/>
            <person name="Tangrot J."/>
            <person name="Rosling A."/>
        </authorList>
    </citation>
    <scope>NUCLEOTIDE SEQUENCE</scope>
    <source>
        <strain evidence="1">CL356</strain>
    </source>
</reference>
<protein>
    <submittedName>
        <fullName evidence="1">9595_t:CDS:1</fullName>
    </submittedName>
</protein>
<accession>A0ACA9MM92</accession>
<keyword evidence="2" id="KW-1185">Reference proteome</keyword>
<sequence>MNKIEFALDHSLQARPHVLEEYEGAAAAARRELLGSPGEDAT</sequence>
<evidence type="ECO:0000313" key="2">
    <source>
        <dbReference type="Proteomes" id="UP000789525"/>
    </source>
</evidence>
<gene>
    <name evidence="1" type="ORF">ACOLOM_LOCUS6570</name>
</gene>
<dbReference type="Proteomes" id="UP000789525">
    <property type="component" value="Unassembled WGS sequence"/>
</dbReference>
<name>A0ACA9MM92_9GLOM</name>
<organism evidence="1 2">
    <name type="scientific">Acaulospora colombiana</name>
    <dbReference type="NCBI Taxonomy" id="27376"/>
    <lineage>
        <taxon>Eukaryota</taxon>
        <taxon>Fungi</taxon>
        <taxon>Fungi incertae sedis</taxon>
        <taxon>Mucoromycota</taxon>
        <taxon>Glomeromycotina</taxon>
        <taxon>Glomeromycetes</taxon>
        <taxon>Diversisporales</taxon>
        <taxon>Acaulosporaceae</taxon>
        <taxon>Acaulospora</taxon>
    </lineage>
</organism>
<evidence type="ECO:0000313" key="1">
    <source>
        <dbReference type="EMBL" id="CAG8597853.1"/>
    </source>
</evidence>